<evidence type="ECO:0000259" key="3">
    <source>
        <dbReference type="PROSITE" id="PS50977"/>
    </source>
</evidence>
<dbReference type="InterPro" id="IPR009057">
    <property type="entry name" value="Homeodomain-like_sf"/>
</dbReference>
<protein>
    <submittedName>
        <fullName evidence="4">TetR/AcrR family transcriptional regulator</fullName>
    </submittedName>
</protein>
<dbReference type="InterPro" id="IPR001647">
    <property type="entry name" value="HTH_TetR"/>
</dbReference>
<gene>
    <name evidence="4" type="ORF">DWX41_00165</name>
</gene>
<feature type="domain" description="HTH tetR-type" evidence="3">
    <location>
        <begin position="5"/>
        <end position="66"/>
    </location>
</feature>
<dbReference type="AlphaFoldDB" id="A0A3E2X3I3"/>
<dbReference type="SUPFAM" id="SSF46689">
    <property type="entry name" value="Homeodomain-like"/>
    <property type="match status" value="1"/>
</dbReference>
<dbReference type="EMBL" id="QVIA01000001">
    <property type="protein sequence ID" value="RGC35449.1"/>
    <property type="molecule type" value="Genomic_DNA"/>
</dbReference>
<dbReference type="RefSeq" id="WP_117440548.1">
    <property type="nucleotide sequence ID" value="NZ_QVIA01000001.1"/>
</dbReference>
<proteinExistence type="predicted"/>
<dbReference type="InterPro" id="IPR050624">
    <property type="entry name" value="HTH-type_Tx_Regulator"/>
</dbReference>
<dbReference type="PROSITE" id="PS50977">
    <property type="entry name" value="HTH_TETR_2"/>
    <property type="match status" value="1"/>
</dbReference>
<evidence type="ECO:0000256" key="1">
    <source>
        <dbReference type="ARBA" id="ARBA00023125"/>
    </source>
</evidence>
<keyword evidence="1 2" id="KW-0238">DNA-binding</keyword>
<dbReference type="GeneID" id="93336355"/>
<evidence type="ECO:0000313" key="4">
    <source>
        <dbReference type="EMBL" id="RGC35449.1"/>
    </source>
</evidence>
<dbReference type="Pfam" id="PF00440">
    <property type="entry name" value="TetR_N"/>
    <property type="match status" value="1"/>
</dbReference>
<evidence type="ECO:0000313" key="5">
    <source>
        <dbReference type="Proteomes" id="UP000261111"/>
    </source>
</evidence>
<comment type="caution">
    <text evidence="4">The sequence shown here is derived from an EMBL/GenBank/DDBJ whole genome shotgun (WGS) entry which is preliminary data.</text>
</comment>
<organism evidence="4 5">
    <name type="scientific">Hungatella hathewayi</name>
    <dbReference type="NCBI Taxonomy" id="154046"/>
    <lineage>
        <taxon>Bacteria</taxon>
        <taxon>Bacillati</taxon>
        <taxon>Bacillota</taxon>
        <taxon>Clostridia</taxon>
        <taxon>Lachnospirales</taxon>
        <taxon>Lachnospiraceae</taxon>
        <taxon>Hungatella</taxon>
    </lineage>
</organism>
<dbReference type="PANTHER" id="PTHR43479:SF11">
    <property type="entry name" value="ACREF_ENVCD OPERON REPRESSOR-RELATED"/>
    <property type="match status" value="1"/>
</dbReference>
<dbReference type="Gene3D" id="1.10.357.10">
    <property type="entry name" value="Tetracycline Repressor, domain 2"/>
    <property type="match status" value="1"/>
</dbReference>
<reference evidence="4 5" key="1">
    <citation type="submission" date="2018-08" db="EMBL/GenBank/DDBJ databases">
        <title>A genome reference for cultivated species of the human gut microbiota.</title>
        <authorList>
            <person name="Zou Y."/>
            <person name="Xue W."/>
            <person name="Luo G."/>
        </authorList>
    </citation>
    <scope>NUCLEOTIDE SEQUENCE [LARGE SCALE GENOMIC DNA]</scope>
    <source>
        <strain evidence="4 5">AF19-21</strain>
    </source>
</reference>
<accession>A0A3E2X3I3</accession>
<dbReference type="GO" id="GO:0003677">
    <property type="term" value="F:DNA binding"/>
    <property type="evidence" value="ECO:0007669"/>
    <property type="project" value="UniProtKB-UniRule"/>
</dbReference>
<name>A0A3E2X3I3_9FIRM</name>
<dbReference type="Proteomes" id="UP000261111">
    <property type="component" value="Unassembled WGS sequence"/>
</dbReference>
<evidence type="ECO:0000256" key="2">
    <source>
        <dbReference type="PROSITE-ProRule" id="PRU00335"/>
    </source>
</evidence>
<dbReference type="PANTHER" id="PTHR43479">
    <property type="entry name" value="ACREF/ENVCD OPERON REPRESSOR-RELATED"/>
    <property type="match status" value="1"/>
</dbReference>
<sequence length="203" mass="23133">MNCNQDTKEKIIEAAGIMIKENTDVNKITVRGIAKLAGVGTGLINYYFGSKDNLLAAAIEKRVDDAVAHILNRSEMQSIDPAERIKNMLDTIYELFEAYEKLAKFMLTMELQRGSMQVELYLIPMLKELFQNKKNELELRIIALQILQPLQVAIMSASTFKMYSGVDIYKREERRKFIDTLVNNVAGDARGDENEPGHHFNSR</sequence>
<feature type="DNA-binding region" description="H-T-H motif" evidence="2">
    <location>
        <begin position="29"/>
        <end position="48"/>
    </location>
</feature>